<protein>
    <submittedName>
        <fullName evidence="3">Uncharacterized protein</fullName>
    </submittedName>
</protein>
<feature type="chain" id="PRO_5047011797" evidence="2">
    <location>
        <begin position="17"/>
        <end position="210"/>
    </location>
</feature>
<feature type="compositionally biased region" description="Low complexity" evidence="1">
    <location>
        <begin position="144"/>
        <end position="173"/>
    </location>
</feature>
<evidence type="ECO:0000256" key="1">
    <source>
        <dbReference type="SAM" id="MobiDB-lite"/>
    </source>
</evidence>
<dbReference type="EMBL" id="JAVDPF010000004">
    <property type="protein sequence ID" value="KAL1884529.1"/>
    <property type="molecule type" value="Genomic_DNA"/>
</dbReference>
<keyword evidence="2" id="KW-0732">Signal</keyword>
<name>A0ABR3Y882_9EURO</name>
<evidence type="ECO:0000313" key="4">
    <source>
        <dbReference type="Proteomes" id="UP001583193"/>
    </source>
</evidence>
<feature type="compositionally biased region" description="Polar residues" evidence="1">
    <location>
        <begin position="120"/>
        <end position="143"/>
    </location>
</feature>
<organism evidence="3 4">
    <name type="scientific">Paecilomyces lecythidis</name>
    <dbReference type="NCBI Taxonomy" id="3004212"/>
    <lineage>
        <taxon>Eukaryota</taxon>
        <taxon>Fungi</taxon>
        <taxon>Dikarya</taxon>
        <taxon>Ascomycota</taxon>
        <taxon>Pezizomycotina</taxon>
        <taxon>Eurotiomycetes</taxon>
        <taxon>Eurotiomycetidae</taxon>
        <taxon>Eurotiales</taxon>
        <taxon>Thermoascaceae</taxon>
        <taxon>Paecilomyces</taxon>
    </lineage>
</organism>
<comment type="caution">
    <text evidence="3">The sequence shown here is derived from an EMBL/GenBank/DDBJ whole genome shotgun (WGS) entry which is preliminary data.</text>
</comment>
<gene>
    <name evidence="3" type="ORF">Plec18167_002119</name>
</gene>
<dbReference type="Proteomes" id="UP001583193">
    <property type="component" value="Unassembled WGS sequence"/>
</dbReference>
<keyword evidence="4" id="KW-1185">Reference proteome</keyword>
<feature type="region of interest" description="Disordered" evidence="1">
    <location>
        <begin position="120"/>
        <end position="173"/>
    </location>
</feature>
<feature type="signal peptide" evidence="2">
    <location>
        <begin position="1"/>
        <end position="16"/>
    </location>
</feature>
<evidence type="ECO:0000256" key="2">
    <source>
        <dbReference type="SAM" id="SignalP"/>
    </source>
</evidence>
<evidence type="ECO:0000313" key="3">
    <source>
        <dbReference type="EMBL" id="KAL1884529.1"/>
    </source>
</evidence>
<sequence length="210" mass="20441">MHKILAVLFFAASALAVPAPDATATGESIGIETNPDADASASSSAAALIAQVPSSILAVMETAIPTSWQNEVITNPAFRSSVASAAAAGTYPAWFNDLPNSVKAWATSNFDAQVVGIPTTTQDSASEPTSSVLVTSKPASQSVSNAAQTTSPSSSSATSSGTSSGTHSSSSSVAASVSSSKSTGAAPTPARGVAISVAGAAGVVALALVL</sequence>
<proteinExistence type="predicted"/>
<reference evidence="3 4" key="1">
    <citation type="journal article" date="2024" name="IMA Fungus">
        <title>IMA Genome - F19 : A genome assembly and annotation guide to empower mycologists, including annotated draft genome sequences of Ceratocystis pirilliformis, Diaporthe australafricana, Fusarium ophioides, Paecilomyces lecythidis, and Sporothrix stenoceras.</title>
        <authorList>
            <person name="Aylward J."/>
            <person name="Wilson A.M."/>
            <person name="Visagie C.M."/>
            <person name="Spraker J."/>
            <person name="Barnes I."/>
            <person name="Buitendag C."/>
            <person name="Ceriani C."/>
            <person name="Del Mar Angel L."/>
            <person name="du Plessis D."/>
            <person name="Fuchs T."/>
            <person name="Gasser K."/>
            <person name="Kramer D."/>
            <person name="Li W."/>
            <person name="Munsamy K."/>
            <person name="Piso A."/>
            <person name="Price J.L."/>
            <person name="Sonnekus B."/>
            <person name="Thomas C."/>
            <person name="van der Nest A."/>
            <person name="van Dijk A."/>
            <person name="van Heerden A."/>
            <person name="van Vuuren N."/>
            <person name="Yilmaz N."/>
            <person name="Duong T.A."/>
            <person name="van der Merwe N.A."/>
            <person name="Wingfield M.J."/>
            <person name="Wingfield B.D."/>
        </authorList>
    </citation>
    <scope>NUCLEOTIDE SEQUENCE [LARGE SCALE GENOMIC DNA]</scope>
    <source>
        <strain evidence="3 4">CMW 18167</strain>
    </source>
</reference>
<accession>A0ABR3Y882</accession>